<keyword evidence="8" id="KW-1185">Reference proteome</keyword>
<protein>
    <submittedName>
        <fullName evidence="7">Branched-chain amino acid ABC transporter, permease protein</fullName>
    </submittedName>
</protein>
<keyword evidence="2" id="KW-1003">Cell membrane</keyword>
<dbReference type="GO" id="GO:0022857">
    <property type="term" value="F:transmembrane transporter activity"/>
    <property type="evidence" value="ECO:0007669"/>
    <property type="project" value="InterPro"/>
</dbReference>
<feature type="transmembrane region" description="Helical" evidence="6">
    <location>
        <begin position="277"/>
        <end position="297"/>
    </location>
</feature>
<dbReference type="InterPro" id="IPR001851">
    <property type="entry name" value="ABC_transp_permease"/>
</dbReference>
<comment type="subcellular location">
    <subcellularLocation>
        <location evidence="1">Cell membrane</location>
        <topology evidence="1">Multi-pass membrane protein</topology>
    </subcellularLocation>
</comment>
<dbReference type="GO" id="GO:0005886">
    <property type="term" value="C:plasma membrane"/>
    <property type="evidence" value="ECO:0007669"/>
    <property type="project" value="UniProtKB-SubCell"/>
</dbReference>
<dbReference type="AlphaFoldDB" id="C0D739"/>
<feature type="transmembrane region" description="Helical" evidence="6">
    <location>
        <begin position="202"/>
        <end position="223"/>
    </location>
</feature>
<keyword evidence="4 6" id="KW-1133">Transmembrane helix</keyword>
<dbReference type="PANTHER" id="PTHR43370:SF1">
    <property type="entry name" value="GUANOSINE ABC TRANSPORTER PERMEASE PROTEIN NUPQ"/>
    <property type="match status" value="1"/>
</dbReference>
<feature type="transmembrane region" description="Helical" evidence="6">
    <location>
        <begin position="12"/>
        <end position="32"/>
    </location>
</feature>
<organism evidence="7 8">
    <name type="scientific">[Clostridium] asparagiforme DSM 15981</name>
    <dbReference type="NCBI Taxonomy" id="518636"/>
    <lineage>
        <taxon>Bacteria</taxon>
        <taxon>Bacillati</taxon>
        <taxon>Bacillota</taxon>
        <taxon>Clostridia</taxon>
        <taxon>Lachnospirales</taxon>
        <taxon>Lachnospiraceae</taxon>
        <taxon>Enterocloster</taxon>
    </lineage>
</organism>
<feature type="transmembrane region" description="Helical" evidence="6">
    <location>
        <begin position="153"/>
        <end position="170"/>
    </location>
</feature>
<dbReference type="EMBL" id="ACCJ01000420">
    <property type="protein sequence ID" value="EEG52867.1"/>
    <property type="molecule type" value="Genomic_DNA"/>
</dbReference>
<evidence type="ECO:0000256" key="2">
    <source>
        <dbReference type="ARBA" id="ARBA00022475"/>
    </source>
</evidence>
<dbReference type="Pfam" id="PF02653">
    <property type="entry name" value="BPD_transp_2"/>
    <property type="match status" value="1"/>
</dbReference>
<evidence type="ECO:0000256" key="5">
    <source>
        <dbReference type="ARBA" id="ARBA00023136"/>
    </source>
</evidence>
<dbReference type="CDD" id="cd06580">
    <property type="entry name" value="TM_PBP1_transp_TpRbsC_like"/>
    <property type="match status" value="1"/>
</dbReference>
<accession>C0D739</accession>
<evidence type="ECO:0000256" key="4">
    <source>
        <dbReference type="ARBA" id="ARBA00022989"/>
    </source>
</evidence>
<keyword evidence="3 6" id="KW-0812">Transmembrane</keyword>
<dbReference type="Proteomes" id="UP000004756">
    <property type="component" value="Unassembled WGS sequence"/>
</dbReference>
<sequence length="308" mass="32838">MNLFELLLGPSLISATLRLTVPILFVAVGGCFGSKANVFNIGLESYLGISAFFAMCGSYWSQSPWVGLLLGMLAGLVMSCIFAVFVLYFESDTMVVGIALNLASWGITTFLLSAIFNVRGVFIDPRIKSFQTVEIPLIKEIPYIGAVVSGHNVLVYLAIFAVIAAHIVMFKTPFGLRLRGIGIKEAGAASVGVNTMRYKWQAILLGGLLGGMSGAFLTIGGASMFTEKISGGYGYLALAAIMVGDAKPVKTMLACLVFGYVSAQSVALQSMKIPSQVVLSMPYLITVLILTVNAVLLKYRTAGRRKSA</sequence>
<comment type="caution">
    <text evidence="7">The sequence shown here is derived from an EMBL/GenBank/DDBJ whole genome shotgun (WGS) entry which is preliminary data.</text>
</comment>
<proteinExistence type="predicted"/>
<evidence type="ECO:0000256" key="6">
    <source>
        <dbReference type="SAM" id="Phobius"/>
    </source>
</evidence>
<dbReference type="PANTHER" id="PTHR43370">
    <property type="entry name" value="SUGAR ABC TRANSPORTER INTEGRAL MEMBRANE PROTEIN-RELATED"/>
    <property type="match status" value="1"/>
</dbReference>
<reference evidence="7 8" key="1">
    <citation type="submission" date="2009-02" db="EMBL/GenBank/DDBJ databases">
        <title>Draft genome sequence of Clostridium asparagiforme (DSM 15981).</title>
        <authorList>
            <person name="Sudarsanam P."/>
            <person name="Ley R."/>
            <person name="Guruge J."/>
            <person name="Turnbaugh P.J."/>
            <person name="Mahowald M."/>
            <person name="Liep D."/>
            <person name="Gordon J."/>
        </authorList>
    </citation>
    <scope>NUCLEOTIDE SEQUENCE [LARGE SCALE GENOMIC DNA]</scope>
    <source>
        <strain evidence="7 8">DSM 15981</strain>
    </source>
</reference>
<evidence type="ECO:0000256" key="1">
    <source>
        <dbReference type="ARBA" id="ARBA00004651"/>
    </source>
</evidence>
<gene>
    <name evidence="7" type="ORF">CLOSTASPAR_05086</name>
</gene>
<dbReference type="HOGENOM" id="CLU_040769_1_3_9"/>
<evidence type="ECO:0000313" key="8">
    <source>
        <dbReference type="Proteomes" id="UP000004756"/>
    </source>
</evidence>
<name>C0D739_9FIRM</name>
<evidence type="ECO:0000256" key="3">
    <source>
        <dbReference type="ARBA" id="ARBA00022692"/>
    </source>
</evidence>
<dbReference type="RefSeq" id="WP_007716263.1">
    <property type="nucleotide sequence ID" value="NZ_CP102272.1"/>
</dbReference>
<feature type="transmembrane region" description="Helical" evidence="6">
    <location>
        <begin position="39"/>
        <end position="60"/>
    </location>
</feature>
<evidence type="ECO:0000313" key="7">
    <source>
        <dbReference type="EMBL" id="EEG52867.1"/>
    </source>
</evidence>
<keyword evidence="5 6" id="KW-0472">Membrane</keyword>
<feature type="transmembrane region" description="Helical" evidence="6">
    <location>
        <begin position="95"/>
        <end position="116"/>
    </location>
</feature>
<feature type="transmembrane region" description="Helical" evidence="6">
    <location>
        <begin position="66"/>
        <end position="88"/>
    </location>
</feature>